<comment type="caution">
    <text evidence="3">The sequence shown here is derived from an EMBL/GenBank/DDBJ whole genome shotgun (WGS) entry which is preliminary data.</text>
</comment>
<feature type="compositionally biased region" description="Polar residues" evidence="2">
    <location>
        <begin position="1941"/>
        <end position="1950"/>
    </location>
</feature>
<evidence type="ECO:0000256" key="1">
    <source>
        <dbReference type="SAM" id="Coils"/>
    </source>
</evidence>
<feature type="coiled-coil region" evidence="1">
    <location>
        <begin position="315"/>
        <end position="367"/>
    </location>
</feature>
<feature type="compositionally biased region" description="Acidic residues" evidence="2">
    <location>
        <begin position="1631"/>
        <end position="1643"/>
    </location>
</feature>
<feature type="compositionally biased region" description="Polar residues" evidence="2">
    <location>
        <begin position="1791"/>
        <end position="1817"/>
    </location>
</feature>
<feature type="region of interest" description="Disordered" evidence="2">
    <location>
        <begin position="1041"/>
        <end position="1130"/>
    </location>
</feature>
<feature type="region of interest" description="Disordered" evidence="2">
    <location>
        <begin position="1789"/>
        <end position="1901"/>
    </location>
</feature>
<dbReference type="OrthoDB" id="552838at2759"/>
<dbReference type="PANTHER" id="PTHR45615:SF66">
    <property type="entry name" value="CARD DOMAIN-CONTAINING PROTEIN"/>
    <property type="match status" value="1"/>
</dbReference>
<dbReference type="Proteomes" id="UP000747110">
    <property type="component" value="Unassembled WGS sequence"/>
</dbReference>
<feature type="compositionally biased region" description="Polar residues" evidence="2">
    <location>
        <begin position="2312"/>
        <end position="2322"/>
    </location>
</feature>
<feature type="region of interest" description="Disordered" evidence="2">
    <location>
        <begin position="1204"/>
        <end position="1257"/>
    </location>
</feature>
<feature type="region of interest" description="Disordered" evidence="2">
    <location>
        <begin position="1533"/>
        <end position="1565"/>
    </location>
</feature>
<gene>
    <name evidence="3" type="ORF">Vretifemale_10757</name>
</gene>
<feature type="coiled-coil region" evidence="1">
    <location>
        <begin position="965"/>
        <end position="1031"/>
    </location>
</feature>
<protein>
    <submittedName>
        <fullName evidence="3">Uncharacterized protein</fullName>
    </submittedName>
</protein>
<feature type="coiled-coil region" evidence="1">
    <location>
        <begin position="2066"/>
        <end position="2093"/>
    </location>
</feature>
<feature type="compositionally biased region" description="Basic and acidic residues" evidence="2">
    <location>
        <begin position="1819"/>
        <end position="1828"/>
    </location>
</feature>
<feature type="coiled-coil region" evidence="1">
    <location>
        <begin position="896"/>
        <end position="930"/>
    </location>
</feature>
<feature type="coiled-coil region" evidence="1">
    <location>
        <begin position="491"/>
        <end position="544"/>
    </location>
</feature>
<feature type="region of interest" description="Disordered" evidence="2">
    <location>
        <begin position="1685"/>
        <end position="1741"/>
    </location>
</feature>
<feature type="region of interest" description="Disordered" evidence="2">
    <location>
        <begin position="1980"/>
        <end position="2036"/>
    </location>
</feature>
<feature type="compositionally biased region" description="Basic and acidic residues" evidence="2">
    <location>
        <begin position="2297"/>
        <end position="2311"/>
    </location>
</feature>
<feature type="compositionally biased region" description="Basic and acidic residues" evidence="2">
    <location>
        <begin position="8"/>
        <end position="22"/>
    </location>
</feature>
<feature type="region of interest" description="Disordered" evidence="2">
    <location>
        <begin position="1142"/>
        <end position="1165"/>
    </location>
</feature>
<name>A0A8J4CHD2_9CHLO</name>
<feature type="compositionally biased region" description="Low complexity" evidence="2">
    <location>
        <begin position="1204"/>
        <end position="1225"/>
    </location>
</feature>
<dbReference type="EMBL" id="BNCP01000022">
    <property type="protein sequence ID" value="GIL81742.1"/>
    <property type="molecule type" value="Genomic_DNA"/>
</dbReference>
<proteinExistence type="predicted"/>
<keyword evidence="1" id="KW-0175">Coiled coil</keyword>
<feature type="coiled-coil region" evidence="1">
    <location>
        <begin position="111"/>
        <end position="190"/>
    </location>
</feature>
<feature type="region of interest" description="Disordered" evidence="2">
    <location>
        <begin position="2480"/>
        <end position="2500"/>
    </location>
</feature>
<reference evidence="3" key="1">
    <citation type="journal article" date="2021" name="Proc. Natl. Acad. Sci. U.S.A.">
        <title>Three genomes in the algal genus Volvox reveal the fate of a haploid sex-determining region after a transition to homothallism.</title>
        <authorList>
            <person name="Yamamoto K."/>
            <person name="Hamaji T."/>
            <person name="Kawai-Toyooka H."/>
            <person name="Matsuzaki R."/>
            <person name="Takahashi F."/>
            <person name="Nishimura Y."/>
            <person name="Kawachi M."/>
            <person name="Noguchi H."/>
            <person name="Minakuchi Y."/>
            <person name="Umen J.G."/>
            <person name="Toyoda A."/>
            <person name="Nozaki H."/>
        </authorList>
    </citation>
    <scope>NUCLEOTIDE SEQUENCE</scope>
    <source>
        <strain evidence="3">NIES-3786</strain>
    </source>
</reference>
<feature type="region of interest" description="Disordered" evidence="2">
    <location>
        <begin position="2256"/>
        <end position="2340"/>
    </location>
</feature>
<feature type="region of interest" description="Disordered" evidence="2">
    <location>
        <begin position="1919"/>
        <end position="1967"/>
    </location>
</feature>
<feature type="coiled-coil region" evidence="1">
    <location>
        <begin position="586"/>
        <end position="866"/>
    </location>
</feature>
<dbReference type="PANTHER" id="PTHR45615">
    <property type="entry name" value="MYOSIN HEAVY CHAIN, NON-MUSCLE"/>
    <property type="match status" value="1"/>
</dbReference>
<feature type="region of interest" description="Disordered" evidence="2">
    <location>
        <begin position="1"/>
        <end position="55"/>
    </location>
</feature>
<feature type="region of interest" description="Disordered" evidence="2">
    <location>
        <begin position="2095"/>
        <end position="2147"/>
    </location>
</feature>
<evidence type="ECO:0000313" key="3">
    <source>
        <dbReference type="EMBL" id="GIL81742.1"/>
    </source>
</evidence>
<feature type="region of interest" description="Disordered" evidence="2">
    <location>
        <begin position="403"/>
        <end position="443"/>
    </location>
</feature>
<evidence type="ECO:0000313" key="4">
    <source>
        <dbReference type="Proteomes" id="UP000747110"/>
    </source>
</evidence>
<keyword evidence="4" id="KW-1185">Reference proteome</keyword>
<organism evidence="3 4">
    <name type="scientific">Volvox reticuliferus</name>
    <dbReference type="NCBI Taxonomy" id="1737510"/>
    <lineage>
        <taxon>Eukaryota</taxon>
        <taxon>Viridiplantae</taxon>
        <taxon>Chlorophyta</taxon>
        <taxon>core chlorophytes</taxon>
        <taxon>Chlorophyceae</taxon>
        <taxon>CS clade</taxon>
        <taxon>Chlamydomonadales</taxon>
        <taxon>Volvocaceae</taxon>
        <taxon>Volvox</taxon>
    </lineage>
</organism>
<feature type="compositionally biased region" description="Polar residues" evidence="2">
    <location>
        <begin position="1230"/>
        <end position="1239"/>
    </location>
</feature>
<evidence type="ECO:0000256" key="2">
    <source>
        <dbReference type="SAM" id="MobiDB-lite"/>
    </source>
</evidence>
<feature type="compositionally biased region" description="Polar residues" evidence="2">
    <location>
        <begin position="1716"/>
        <end position="1730"/>
    </location>
</feature>
<accession>A0A8J4CHD2</accession>
<sequence length="2645" mass="279670">MSDSQPLDSRERMSKQPPRYEKVSTPALACVASPSPAKARRRPATERPSLQSANMAPVKLPSELFAIATSRSVQGDLALSKALDGIQAAATRLETERTKLVIQSQELQIWDMAREEELVLLRAENEQLEQQLAAVADKVGKGIGRDGVLDGLQYALRKARMERDAEMREADSLFNQLQEAKAAAMELQELRTAFSAALSSLKDEWSAIPLLSHEARDLRAKADAAIQDPTNLGHKEIATLLGGLLALASRGSELQHEAQTLRGEKAALQQVLDAAHQQLSEQAELLATHSRQVETAARQGRHSRSLEQGELNLGHARKEERLRQQVSELQAKLEEYRSYLQDNQEEIEALQAEVKRLRQASSQAGEEANVQALIHAAAPRGPSCYGTLGGSSCTANGTVATAQPAGPTWRRQMEQQPPKPPAVPQPVAGTPTRHVPSSSSPISTVNYDGSPPLAASPPIRASPMSQPVATDFALKVAELQELAIRAQQQAVEREVEIMRQHDEALEALRQQLVHQKDAELAELAQQQAKALAEAQDREAELGRQHARALADLEAQAAKQAARDAAALADLNAMMAKLVKQHAQALVEREAALATELQQRLRECEVDLQRQHADALAAQADAAEARLAVALAAQAAELAKQHAQEQREAEERQGAQAEARLHELEVALERRFSEQLAVRDAEVRRKHAERLAEQAAQLAQLHAEQLAQLQMQHAEATADREAELLDQFERQLVERESQLANAHADQLRDLEARFTAQAAEAVHAREAQLRKLFADQLMEALRQQQESLEAAQAEVRMQEAERAAAAAEQARVAHAQEVAQVARQAQEYLRRREADMVALLEEQQQRLELLERQITAAELESQAAQATDTTRDGVFLGDVTSIDDADADIPPTDHQARRLAAEQSEQLQQLADELEMVRGEAERRREQEVAEVERKYVEIVARLGREHEKAFVEARTAHELREGNLRRMLERQAQEARDAELRHKEQLEKLEAQVVEIRTLLVEERERHSSSSAVLEERAVRLATELDAARRREAEVLRVLAASRKAGNTPPSKQGSGLGSADDSTGARLSSVGTPFTAVSTGPAPNTAEPSSGPADSWSDGQALQWPAHANVSTSACGSGRNSSTGGGTSAGVPVAVTVAVSTTAPGGKSPGSGGPSLDAGVVQSARSNREKEDVWGEFVCAPQGVLGHCSRTDVVRLAPGSSAAAGASPVAAGDGSSAAAAAGPGYVSEPATSVSTDTEYNSDTEFYVDDHDDEERRGRALAAALAQSPRGSQVDFPAQLPPLLQEAQLQQRQPLSPCAVVAHTRPTHGPVRDSYIANMTGAGRTPAPSFVASARKDGESGAGLSTLETNEALVVDDLEATFWGVFPAVDMKEKSSGALGFSAAAVAPPAVGEAALVAAGASATAATPADVLAGINLEATLSGNFPALPQFLSALQHHLPSLSPAEDGKVPTELVDGGDSASHSAVLTSHPASVTFSFPGPQHSAPEWDGTSFGSGNQLAALSDTEQEERSRAIVEAPKELIDLAARVDFSPGTQLRSRTAASTPSQQAEPEDDSMAPSDSMAGQVPHDRIVDSACTKVQTANAGISYVDENSRSDRGGSAASLTSCSLPLLPRIQASVQSPHRQVWVDLTDEEESSTADDCDDKGANDSAFGSGTQDGSAWPPPPAAARAAAGITPLLVPNPLFNETDEVSPPWSAADWSTGGSPLNHHHEMQNEGASLPSTPGNETRGSSASSSSSDDLADYNTGGFIATGAISYEAWNTLYDMPEENSSPELEIRRPLHEHAAEGCHSNENTRCGNLSRSRWSRSVESAETTPQRRVGDGRDECRSCAGSGVQRELEAGQQTDEQTGERKEDRQSSCGPSDSEEDDMRSLLAAGATLSNSERRRRQRRRMGDAPVGPLLEHPIDLLRQGWEFSGGVASPISPRSTPHELTPADAPWQESPTQHTAPATASPKEQRSQREGQQPEQLQQLLPLHALQRGRNSPSPARPRSCISTPSPRASPLSKSPISSTGALRRTGGSTGAASPRPYTDLPALEASPGALSALTCTTPSSAMAGRALSPLEVRQRSRALLGRARSRVAELEDQCRALAASLHPSPLGNTSPAVFSPHSVGLPVAGSRQETPGLPRQSGDEDQQGASSGDKGVLLGQRESKVVANMLAGRDSRCSSIAPVTTQPPAAPAEVVDALEDLRDDLNELEVLHRLTSRSIKHCHSAEGISPAALASPEPRPAVQLLAGLAGGAAAAAAAAAATAAAPTEQARVGSPEADCGRRQTFQKAGSPHGGVSDTIMHAAASQMEDGKPKATHTPHKDTGQSATESQSIGPQPARLSPATDADYSARSSPISDATAVMGPQAAAPLSQDGCAWPVSESVGGAAAALPPAAPSPVPGVPGASSLDPALVALLQLSIQAQVQGQLGQLEAKIAELQRQNEALLAAATAASTPATPLPPHFRYSGHCAAITMTPLPLSPLSAVFDPSRGSSAVAGANEGGRERPIAGDTPAMPWSGSLDGLWLRGGRGVGVSASADQLGVLREAWPMLPAAWESTPSPQPSVIISSGTSQGHVPAHAVSLASGAVATAQPLRTAPAVTPAHTGRNVSASVEVLAGPFSPEELSQLPPTVQIFAPPQLRAAALAAVREQAQANRHSL</sequence>
<feature type="region of interest" description="Disordered" evidence="2">
    <location>
        <begin position="1631"/>
        <end position="1668"/>
    </location>
</feature>
<feature type="compositionally biased region" description="Polar residues" evidence="2">
    <location>
        <begin position="1110"/>
        <end position="1121"/>
    </location>
</feature>
<feature type="compositionally biased region" description="Polar residues" evidence="2">
    <location>
        <begin position="1993"/>
        <end position="2013"/>
    </location>
</feature>
<feature type="compositionally biased region" description="Acidic residues" evidence="2">
    <location>
        <begin position="1240"/>
        <end position="1253"/>
    </location>
</feature>
<feature type="compositionally biased region" description="Polar residues" evidence="2">
    <location>
        <begin position="1533"/>
        <end position="1549"/>
    </location>
</feature>
<feature type="region of interest" description="Disordered" evidence="2">
    <location>
        <begin position="1480"/>
        <end position="1512"/>
    </location>
</feature>
<feature type="compositionally biased region" description="Polar residues" evidence="2">
    <location>
        <begin position="1066"/>
        <end position="1089"/>
    </location>
</feature>
<feature type="coiled-coil region" evidence="1">
    <location>
        <begin position="2408"/>
        <end position="2435"/>
    </location>
</feature>